<keyword evidence="1" id="KW-0479">Metal-binding</keyword>
<dbReference type="Gene3D" id="1.10.238.10">
    <property type="entry name" value="EF-hand"/>
    <property type="match status" value="2"/>
</dbReference>
<name>A0A210QTT1_MIZYE</name>
<reference evidence="5 6" key="1">
    <citation type="journal article" date="2017" name="Nat. Ecol. Evol.">
        <title>Scallop genome provides insights into evolution of bilaterian karyotype and development.</title>
        <authorList>
            <person name="Wang S."/>
            <person name="Zhang J."/>
            <person name="Jiao W."/>
            <person name="Li J."/>
            <person name="Xun X."/>
            <person name="Sun Y."/>
            <person name="Guo X."/>
            <person name="Huan P."/>
            <person name="Dong B."/>
            <person name="Zhang L."/>
            <person name="Hu X."/>
            <person name="Sun X."/>
            <person name="Wang J."/>
            <person name="Zhao C."/>
            <person name="Wang Y."/>
            <person name="Wang D."/>
            <person name="Huang X."/>
            <person name="Wang R."/>
            <person name="Lv J."/>
            <person name="Li Y."/>
            <person name="Zhang Z."/>
            <person name="Liu B."/>
            <person name="Lu W."/>
            <person name="Hui Y."/>
            <person name="Liang J."/>
            <person name="Zhou Z."/>
            <person name="Hou R."/>
            <person name="Li X."/>
            <person name="Liu Y."/>
            <person name="Li H."/>
            <person name="Ning X."/>
            <person name="Lin Y."/>
            <person name="Zhao L."/>
            <person name="Xing Q."/>
            <person name="Dou J."/>
            <person name="Li Y."/>
            <person name="Mao J."/>
            <person name="Guo H."/>
            <person name="Dou H."/>
            <person name="Li T."/>
            <person name="Mu C."/>
            <person name="Jiang W."/>
            <person name="Fu Q."/>
            <person name="Fu X."/>
            <person name="Miao Y."/>
            <person name="Liu J."/>
            <person name="Yu Q."/>
            <person name="Li R."/>
            <person name="Liao H."/>
            <person name="Li X."/>
            <person name="Kong Y."/>
            <person name="Jiang Z."/>
            <person name="Chourrout D."/>
            <person name="Li R."/>
            <person name="Bao Z."/>
        </authorList>
    </citation>
    <scope>NUCLEOTIDE SEQUENCE [LARGE SCALE GENOMIC DNA]</scope>
    <source>
        <strain evidence="5 6">PY_sf001</strain>
    </source>
</reference>
<sequence>MGDLMSKKSSGWEGDDRYLQTEFSVMAKDHGGVLSTGQLTKLLMALGFGGDEALTEMLLKGMHKEREDTITLDEYVEALKSHEDVMVKTSKLRVIFGNFDDANEGRVSKSKIKTRLRVMDFEVDDNMLKAIEETDADKDGYVTYEEFLTKHLKNKGFIPK</sequence>
<evidence type="ECO:0000313" key="5">
    <source>
        <dbReference type="EMBL" id="OWF52158.1"/>
    </source>
</evidence>
<dbReference type="PANTHER" id="PTHR45942">
    <property type="entry name" value="PROTEIN PHOSPATASE 3 REGULATORY SUBUNIT B ALPHA ISOFORM TYPE 1"/>
    <property type="match status" value="1"/>
</dbReference>
<accession>A0A210QTT1</accession>
<comment type="caution">
    <text evidence="5">The sequence shown here is derived from an EMBL/GenBank/DDBJ whole genome shotgun (WGS) entry which is preliminary data.</text>
</comment>
<evidence type="ECO:0000256" key="2">
    <source>
        <dbReference type="ARBA" id="ARBA00022737"/>
    </source>
</evidence>
<evidence type="ECO:0000256" key="3">
    <source>
        <dbReference type="ARBA" id="ARBA00022837"/>
    </source>
</evidence>
<dbReference type="InterPro" id="IPR002048">
    <property type="entry name" value="EF_hand_dom"/>
</dbReference>
<dbReference type="SUPFAM" id="SSF47473">
    <property type="entry name" value="EF-hand"/>
    <property type="match status" value="1"/>
</dbReference>
<dbReference type="AlphaFoldDB" id="A0A210QTT1"/>
<keyword evidence="6" id="KW-1185">Reference proteome</keyword>
<dbReference type="EMBL" id="NEDP02001925">
    <property type="protein sequence ID" value="OWF52158.1"/>
    <property type="molecule type" value="Genomic_DNA"/>
</dbReference>
<keyword evidence="3" id="KW-0106">Calcium</keyword>
<evidence type="ECO:0000313" key="6">
    <source>
        <dbReference type="Proteomes" id="UP000242188"/>
    </source>
</evidence>
<dbReference type="InterPro" id="IPR018247">
    <property type="entry name" value="EF_Hand_1_Ca_BS"/>
</dbReference>
<gene>
    <name evidence="5" type="ORF">KP79_PYT15716</name>
</gene>
<evidence type="ECO:0000259" key="4">
    <source>
        <dbReference type="PROSITE" id="PS50222"/>
    </source>
</evidence>
<dbReference type="GO" id="GO:0005509">
    <property type="term" value="F:calcium ion binding"/>
    <property type="evidence" value="ECO:0007669"/>
    <property type="project" value="InterPro"/>
</dbReference>
<feature type="domain" description="EF-hand" evidence="4">
    <location>
        <begin position="122"/>
        <end position="157"/>
    </location>
</feature>
<keyword evidence="2" id="KW-0677">Repeat</keyword>
<protein>
    <submittedName>
        <fullName evidence="5">Calcium-binding mitochondrial carrier protein SCaMC-2</fullName>
    </submittedName>
</protein>
<dbReference type="OrthoDB" id="26525at2759"/>
<proteinExistence type="predicted"/>
<dbReference type="Proteomes" id="UP000242188">
    <property type="component" value="Unassembled WGS sequence"/>
</dbReference>
<dbReference type="InterPro" id="IPR011992">
    <property type="entry name" value="EF-hand-dom_pair"/>
</dbReference>
<dbReference type="PROSITE" id="PS50222">
    <property type="entry name" value="EF_HAND_2"/>
    <property type="match status" value="1"/>
</dbReference>
<evidence type="ECO:0000256" key="1">
    <source>
        <dbReference type="ARBA" id="ARBA00022723"/>
    </source>
</evidence>
<dbReference type="PROSITE" id="PS00018">
    <property type="entry name" value="EF_HAND_1"/>
    <property type="match status" value="1"/>
</dbReference>
<organism evidence="5 6">
    <name type="scientific">Mizuhopecten yessoensis</name>
    <name type="common">Japanese scallop</name>
    <name type="synonym">Patinopecten yessoensis</name>
    <dbReference type="NCBI Taxonomy" id="6573"/>
    <lineage>
        <taxon>Eukaryota</taxon>
        <taxon>Metazoa</taxon>
        <taxon>Spiralia</taxon>
        <taxon>Lophotrochozoa</taxon>
        <taxon>Mollusca</taxon>
        <taxon>Bivalvia</taxon>
        <taxon>Autobranchia</taxon>
        <taxon>Pteriomorphia</taxon>
        <taxon>Pectinida</taxon>
        <taxon>Pectinoidea</taxon>
        <taxon>Pectinidae</taxon>
        <taxon>Mizuhopecten</taxon>
    </lineage>
</organism>